<proteinExistence type="predicted"/>
<dbReference type="Proteomes" id="UP000198875">
    <property type="component" value="Unassembled WGS sequence"/>
</dbReference>
<dbReference type="EMBL" id="CSTD01000001">
    <property type="protein sequence ID" value="CPR05239.1"/>
    <property type="molecule type" value="Genomic_DNA"/>
</dbReference>
<evidence type="ECO:0000313" key="1">
    <source>
        <dbReference type="EMBL" id="CPR05239.1"/>
    </source>
</evidence>
<dbReference type="AlphaFoldDB" id="A0A0U0W581"/>
<evidence type="ECO:0000313" key="2">
    <source>
        <dbReference type="Proteomes" id="UP000198875"/>
    </source>
</evidence>
<accession>A0A0U0W581</accession>
<gene>
    <name evidence="1" type="ORF">BN971_00543</name>
</gene>
<protein>
    <submittedName>
        <fullName evidence="1">Uncharacterized protein</fullName>
    </submittedName>
</protein>
<organism evidence="1 2">
    <name type="scientific">Mycobacterium bohemicum DSM 44277</name>
    <dbReference type="NCBI Taxonomy" id="1236609"/>
    <lineage>
        <taxon>Bacteria</taxon>
        <taxon>Bacillati</taxon>
        <taxon>Actinomycetota</taxon>
        <taxon>Actinomycetes</taxon>
        <taxon>Mycobacteriales</taxon>
        <taxon>Mycobacteriaceae</taxon>
        <taxon>Mycobacterium</taxon>
    </lineage>
</organism>
<reference evidence="1 2" key="1">
    <citation type="submission" date="2015-03" db="EMBL/GenBank/DDBJ databases">
        <authorList>
            <person name="Murphy D."/>
        </authorList>
    </citation>
    <scope>NUCLEOTIDE SEQUENCE [LARGE SCALE GENOMIC DNA]</scope>
    <source>
        <strain evidence="1 2">DSM 44277</strain>
    </source>
</reference>
<name>A0A0U0W581_MYCBE</name>
<sequence length="48" mass="4842">MDADIRNGPWAGSSSAVMESELAGGAFGDVALQRFCPECGELVGIVGA</sequence>